<feature type="compositionally biased region" description="Basic and acidic residues" evidence="2">
    <location>
        <begin position="14"/>
        <end position="23"/>
    </location>
</feature>
<feature type="compositionally biased region" description="Low complexity" evidence="2">
    <location>
        <begin position="275"/>
        <end position="284"/>
    </location>
</feature>
<dbReference type="PROSITE" id="PS00028">
    <property type="entry name" value="ZINC_FINGER_C2H2_1"/>
    <property type="match status" value="1"/>
</dbReference>
<dbReference type="AlphaFoldDB" id="A0A5N6KT81"/>
<feature type="region of interest" description="Disordered" evidence="2">
    <location>
        <begin position="132"/>
        <end position="186"/>
    </location>
</feature>
<organism evidence="4 5">
    <name type="scientific">Carpinus fangiana</name>
    <dbReference type="NCBI Taxonomy" id="176857"/>
    <lineage>
        <taxon>Eukaryota</taxon>
        <taxon>Viridiplantae</taxon>
        <taxon>Streptophyta</taxon>
        <taxon>Embryophyta</taxon>
        <taxon>Tracheophyta</taxon>
        <taxon>Spermatophyta</taxon>
        <taxon>Magnoliopsida</taxon>
        <taxon>eudicotyledons</taxon>
        <taxon>Gunneridae</taxon>
        <taxon>Pentapetalae</taxon>
        <taxon>rosids</taxon>
        <taxon>fabids</taxon>
        <taxon>Fagales</taxon>
        <taxon>Betulaceae</taxon>
        <taxon>Carpinus</taxon>
    </lineage>
</organism>
<keyword evidence="1" id="KW-0863">Zinc-finger</keyword>
<evidence type="ECO:0000256" key="2">
    <source>
        <dbReference type="SAM" id="MobiDB-lite"/>
    </source>
</evidence>
<dbReference type="EMBL" id="VIBQ01000012">
    <property type="protein sequence ID" value="KAB8343072.1"/>
    <property type="molecule type" value="Genomic_DNA"/>
</dbReference>
<dbReference type="Proteomes" id="UP000327013">
    <property type="component" value="Unassembled WGS sequence"/>
</dbReference>
<feature type="domain" description="C2H2-type" evidence="3">
    <location>
        <begin position="187"/>
        <end position="214"/>
    </location>
</feature>
<keyword evidence="5" id="KW-1185">Reference proteome</keyword>
<dbReference type="OrthoDB" id="2152896at2759"/>
<dbReference type="PROSITE" id="PS50157">
    <property type="entry name" value="ZINC_FINGER_C2H2_2"/>
    <property type="match status" value="1"/>
</dbReference>
<keyword evidence="1" id="KW-0479">Metal-binding</keyword>
<feature type="compositionally biased region" description="Low complexity" evidence="2">
    <location>
        <begin position="252"/>
        <end position="266"/>
    </location>
</feature>
<gene>
    <name evidence="4" type="ORF">FH972_022666</name>
</gene>
<accession>A0A5N6KT81</accession>
<reference evidence="4 5" key="1">
    <citation type="submission" date="2019-06" db="EMBL/GenBank/DDBJ databases">
        <title>A chromosomal-level reference genome of Carpinus fangiana (Coryloideae, Betulaceae).</title>
        <authorList>
            <person name="Yang X."/>
            <person name="Wang Z."/>
            <person name="Zhang L."/>
            <person name="Hao G."/>
            <person name="Liu J."/>
            <person name="Yang Y."/>
        </authorList>
    </citation>
    <scope>NUCLEOTIDE SEQUENCE [LARGE SCALE GENOMIC DNA]</scope>
    <source>
        <strain evidence="4">Cfa_2016G</strain>
        <tissue evidence="4">Leaf</tissue>
    </source>
</reference>
<comment type="caution">
    <text evidence="4">The sequence shown here is derived from an EMBL/GenBank/DDBJ whole genome shotgun (WGS) entry which is preliminary data.</text>
</comment>
<name>A0A5N6KT81_9ROSI</name>
<dbReference type="InterPro" id="IPR013087">
    <property type="entry name" value="Znf_C2H2_type"/>
</dbReference>
<evidence type="ECO:0000313" key="5">
    <source>
        <dbReference type="Proteomes" id="UP000327013"/>
    </source>
</evidence>
<feature type="region of interest" description="Disordered" evidence="2">
    <location>
        <begin position="243"/>
        <end position="308"/>
    </location>
</feature>
<evidence type="ECO:0000259" key="3">
    <source>
        <dbReference type="PROSITE" id="PS50157"/>
    </source>
</evidence>
<feature type="compositionally biased region" description="Polar residues" evidence="2">
    <location>
        <begin position="136"/>
        <end position="145"/>
    </location>
</feature>
<feature type="region of interest" description="Disordered" evidence="2">
    <location>
        <begin position="1"/>
        <end position="91"/>
    </location>
</feature>
<protein>
    <recommendedName>
        <fullName evidence="3">C2H2-type domain-containing protein</fullName>
    </recommendedName>
</protein>
<feature type="compositionally biased region" description="Basic and acidic residues" evidence="2">
    <location>
        <begin position="175"/>
        <end position="186"/>
    </location>
</feature>
<feature type="region of interest" description="Disordered" evidence="2">
    <location>
        <begin position="427"/>
        <end position="449"/>
    </location>
</feature>
<proteinExistence type="predicted"/>
<evidence type="ECO:0000256" key="1">
    <source>
        <dbReference type="PROSITE-ProRule" id="PRU00042"/>
    </source>
</evidence>
<keyword evidence="1" id="KW-0862">Zinc</keyword>
<dbReference type="GO" id="GO:0008270">
    <property type="term" value="F:zinc ion binding"/>
    <property type="evidence" value="ECO:0007669"/>
    <property type="project" value="UniProtKB-KW"/>
</dbReference>
<sequence length="449" mass="47482">MPSKVPLPAAPSRHGAEVPHQVDHSINAIPSQQDIPTPRPSSGHRLSVGSPANGMAGRPSTARPHAHSVSLGGSLNPAHRVSRRKSSTSMVGVNMTALKDSLENGKAANSPALSRSPFATSGGSYMAANAIKDRPTTGSSNTSSALVDGPPLSVIDRSSAKARARRASEGGSRLSKAERRRSTAGELKCETCGKGYKHGSCLTKHLWEHTPEWALTSKLLISKHQQVQLLEAASVLVAMNKDGPEDSAIQNDSDMSGDSPAASGSSDLHEDDAATSSSRTSTPSQDEAAHGRGFKQHPRRQDSYSSAFSRSYQSTAATSLAASSLPADGADMYYRQWQGHSARPSTSSSNKGYYDREDQADVAAAAAGLLSCSLGTPKQHAHLMPDVPPVPALPAKYIGHAQYHRSSASQHGDIEMVEGRLDNIAPQSYSHVRGRSEEDDDGVFGRMEQ</sequence>
<evidence type="ECO:0000313" key="4">
    <source>
        <dbReference type="EMBL" id="KAB8343072.1"/>
    </source>
</evidence>